<dbReference type="SUPFAM" id="SSF53448">
    <property type="entry name" value="Nucleotide-diphospho-sugar transferases"/>
    <property type="match status" value="1"/>
</dbReference>
<dbReference type="Gene3D" id="3.90.550.10">
    <property type="entry name" value="Spore Coat Polysaccharide Biosynthesis Protein SpsA, Chain A"/>
    <property type="match status" value="1"/>
</dbReference>
<organism evidence="2 3">
    <name type="scientific">Pontibacter saemangeumensis</name>
    <dbReference type="NCBI Taxonomy" id="1084525"/>
    <lineage>
        <taxon>Bacteria</taxon>
        <taxon>Pseudomonadati</taxon>
        <taxon>Bacteroidota</taxon>
        <taxon>Cytophagia</taxon>
        <taxon>Cytophagales</taxon>
        <taxon>Hymenobacteraceae</taxon>
        <taxon>Pontibacter</taxon>
    </lineage>
</organism>
<dbReference type="InterPro" id="IPR001173">
    <property type="entry name" value="Glyco_trans_2-like"/>
</dbReference>
<feature type="domain" description="Glycosyltransferase 2-like" evidence="1">
    <location>
        <begin position="8"/>
        <end position="179"/>
    </location>
</feature>
<comment type="caution">
    <text evidence="2">The sequence shown here is derived from an EMBL/GenBank/DDBJ whole genome shotgun (WGS) entry which is preliminary data.</text>
</comment>
<accession>A0ABP8LC00</accession>
<dbReference type="CDD" id="cd00761">
    <property type="entry name" value="Glyco_tranf_GTA_type"/>
    <property type="match status" value="1"/>
</dbReference>
<name>A0ABP8LC00_9BACT</name>
<dbReference type="Pfam" id="PF00535">
    <property type="entry name" value="Glycos_transf_2"/>
    <property type="match status" value="1"/>
</dbReference>
<reference evidence="3" key="1">
    <citation type="journal article" date="2019" name="Int. J. Syst. Evol. Microbiol.">
        <title>The Global Catalogue of Microorganisms (GCM) 10K type strain sequencing project: providing services to taxonomists for standard genome sequencing and annotation.</title>
        <authorList>
            <consortium name="The Broad Institute Genomics Platform"/>
            <consortium name="The Broad Institute Genome Sequencing Center for Infectious Disease"/>
            <person name="Wu L."/>
            <person name="Ma J."/>
        </authorList>
    </citation>
    <scope>NUCLEOTIDE SEQUENCE [LARGE SCALE GENOMIC DNA]</scope>
    <source>
        <strain evidence="3">JCM 17926</strain>
    </source>
</reference>
<evidence type="ECO:0000259" key="1">
    <source>
        <dbReference type="Pfam" id="PF00535"/>
    </source>
</evidence>
<proteinExistence type="predicted"/>
<dbReference type="InterPro" id="IPR029044">
    <property type="entry name" value="Nucleotide-diphossugar_trans"/>
</dbReference>
<evidence type="ECO:0000313" key="2">
    <source>
        <dbReference type="EMBL" id="GAA4426804.1"/>
    </source>
</evidence>
<keyword evidence="3" id="KW-1185">Reference proteome</keyword>
<dbReference type="PANTHER" id="PTHR43685:SF13">
    <property type="entry name" value="O ANTIGEN BIOSYNTHESIS RHAMNOSYLTRANSFERASE RFBN"/>
    <property type="match status" value="1"/>
</dbReference>
<dbReference type="RefSeq" id="WP_345157132.1">
    <property type="nucleotide sequence ID" value="NZ_BAABHC010000004.1"/>
</dbReference>
<gene>
    <name evidence="2" type="ORF">GCM10023188_09260</name>
</gene>
<protein>
    <recommendedName>
        <fullName evidence="1">Glycosyltransferase 2-like domain-containing protein</fullName>
    </recommendedName>
</protein>
<dbReference type="EMBL" id="BAABHC010000004">
    <property type="protein sequence ID" value="GAA4426804.1"/>
    <property type="molecule type" value="Genomic_DNA"/>
</dbReference>
<dbReference type="PANTHER" id="PTHR43685">
    <property type="entry name" value="GLYCOSYLTRANSFERASE"/>
    <property type="match status" value="1"/>
</dbReference>
<dbReference type="InterPro" id="IPR050834">
    <property type="entry name" value="Glycosyltransf_2"/>
</dbReference>
<evidence type="ECO:0000313" key="3">
    <source>
        <dbReference type="Proteomes" id="UP001500552"/>
    </source>
</evidence>
<sequence>MKKEILISIIIPVKDGDYWLDETLYAIKRQTIFYCAEIIAIDSGSTDSSLAILENHSVHLIQVDPTSFNHGLTRNIGVEAARGEFIVMTVQDAKPSDEFWLEHLLNGFENDANVAGVCGQQIVPHDLDKNPIEWFRPQSPPRIKKYYFPGPDKFENLSPSEKRSVCGWDNVTAMYRRSVLLEIPFKKTNFAEDALWAKDTLLKGYSIVYNNWARVYHYHLNEPEYVLKRSYTVFYHFFMYFGFKPKKVQNDLISMIRNAKVLILEKKLSVADKFTWLIYNWNLRKSINQSVALFLEHCSLGEDVLSQKHNEICKSVPAAIKPKTISK</sequence>
<dbReference type="Proteomes" id="UP001500552">
    <property type="component" value="Unassembled WGS sequence"/>
</dbReference>